<keyword evidence="1" id="KW-0732">Signal</keyword>
<dbReference type="Gene3D" id="3.60.10.10">
    <property type="entry name" value="Endonuclease/exonuclease/phosphatase"/>
    <property type="match status" value="1"/>
</dbReference>
<proteinExistence type="predicted"/>
<organism evidence="3 4">
    <name type="scientific">Pseudoduganella guangdongensis</name>
    <dbReference type="NCBI Taxonomy" id="2692179"/>
    <lineage>
        <taxon>Bacteria</taxon>
        <taxon>Pseudomonadati</taxon>
        <taxon>Pseudomonadota</taxon>
        <taxon>Betaproteobacteria</taxon>
        <taxon>Burkholderiales</taxon>
        <taxon>Oxalobacteraceae</taxon>
        <taxon>Telluria group</taxon>
        <taxon>Pseudoduganella</taxon>
    </lineage>
</organism>
<evidence type="ECO:0000259" key="2">
    <source>
        <dbReference type="PROSITE" id="PS51841"/>
    </source>
</evidence>
<evidence type="ECO:0000256" key="1">
    <source>
        <dbReference type="SAM" id="SignalP"/>
    </source>
</evidence>
<dbReference type="NCBIfam" id="NF033681">
    <property type="entry name" value="ExeM_NucH_DNase"/>
    <property type="match status" value="1"/>
</dbReference>
<dbReference type="EMBL" id="WWCJ01000024">
    <property type="protein sequence ID" value="MYN05042.1"/>
    <property type="molecule type" value="Genomic_DNA"/>
</dbReference>
<accession>A0A6N9HQE3</accession>
<keyword evidence="3" id="KW-0540">Nuclease</keyword>
<name>A0A6N9HQE3_9BURK</name>
<dbReference type="PROSITE" id="PS51841">
    <property type="entry name" value="LTD"/>
    <property type="match status" value="1"/>
</dbReference>
<dbReference type="SUPFAM" id="SSF74853">
    <property type="entry name" value="Lamin A/C globular tail domain"/>
    <property type="match status" value="1"/>
</dbReference>
<keyword evidence="3" id="KW-0255">Endonuclease</keyword>
<dbReference type="InterPro" id="IPR005135">
    <property type="entry name" value="Endo/exonuclease/phosphatase"/>
</dbReference>
<dbReference type="AlphaFoldDB" id="A0A6N9HQE3"/>
<feature type="chain" id="PRO_5026727243" evidence="1">
    <location>
        <begin position="24"/>
        <end position="992"/>
    </location>
</feature>
<gene>
    <name evidence="3" type="ORF">GTP41_23375</name>
</gene>
<keyword evidence="3" id="KW-0378">Hydrolase</keyword>
<protein>
    <submittedName>
        <fullName evidence="3">ExeM/NucH family extracellular endonuclease</fullName>
    </submittedName>
</protein>
<dbReference type="GO" id="GO:0004519">
    <property type="term" value="F:endonuclease activity"/>
    <property type="evidence" value="ECO:0007669"/>
    <property type="project" value="UniProtKB-KW"/>
</dbReference>
<dbReference type="RefSeq" id="WP_161027995.1">
    <property type="nucleotide sequence ID" value="NZ_WWCJ01000024.1"/>
</dbReference>
<dbReference type="InterPro" id="IPR047971">
    <property type="entry name" value="ExeM-like"/>
</dbReference>
<sequence>MKKQFGLRLFAAAAMLACLPATAGNVVISQIYAGGGNSQATYANDYIELFNRSAQDVNLSGWSVQYASATGTGWSVHALPALTLKAGQYLLLKEGSGGGGGLAVDGNDPARNPLNMAIAAGKLALVRATGALQGSAPALTDVEDFLGWGGTASAFETARAVAMGNNQTALLRAGSGCTDSDNNSADFAAAAAAPRNMASPFNSCGGVPLQPIVPVCPASATLTVGTGGSIALSASDADGIVNGASITSAAVPGLSLGQLTPAGAIGGSANVALLAATNVAAGSYPVVVRFTNDQGQNASCTVNLSVELAAGTVVPVYQVQGAGATSPLTGAKITTEGVVTAKVGSGFFIQDLNGDGDPTTSDGLFVYMGATPVSVAVGELVRVAGTVVEYKPGGATRSYTELSNVTSVVGQGGGHSITPTPVSLLGANLADVEGMLVRFNGALTVNANESLASRGELTLAVGRREIPTNRYAPRSAEAIALAAENAANMITLDDGIFVTPATVPYVFDGGTVRTGDTVSGLTGVVDYGALGSGGAGFKLQPTESPLFHRSNARTAAPEIALGNVRVASANVLNYFTTFVDGKDVTGASGQGCALGGKILASNCRGANNAQEFARQHEKIVAQLKAIDADVVGLMEIQNNGDYAAGYLVNALNAAYGKVEYAVVPKPSATGTDAIRVAMIYKPGKLSLVGNALADADAVNDRPPMAQAFKAGNGAKFSVVVNHLKSKRCSGASGANADKGDGQSCYNGDRLLQAQQLVNVFVPQVKAAAGDDDVLLIGDMNSYGMEEPIQVMTNAGFVNQLERFVRPLTMPHSYVFGGESGYLDHALASASLSNQVVGATEWNVNADEPEVLDYNFEDKNASALALYSALPYRASDHDPVVIALNLEATYQDVSATVLVQRAGLVQSRSSSVATGNVWLTNNGAALSGPVHYLVPGLPAGVTLANASGSLNGVPYITVAPALAAGAQITFQLKFNNPAKAAINYVPQVLSGSF</sequence>
<dbReference type="CDD" id="cd04486">
    <property type="entry name" value="YhcR_OBF_like"/>
    <property type="match status" value="1"/>
</dbReference>
<dbReference type="InterPro" id="IPR001322">
    <property type="entry name" value="Lamin_tail_dom"/>
</dbReference>
<dbReference type="PANTHER" id="PTHR42834">
    <property type="entry name" value="ENDONUCLEASE/EXONUCLEASE/PHOSPHATASE FAMILY PROTEIN (AFU_ORTHOLOGUE AFUA_3G09210)"/>
    <property type="match status" value="1"/>
</dbReference>
<dbReference type="InterPro" id="IPR036415">
    <property type="entry name" value="Lamin_tail_dom_sf"/>
</dbReference>
<dbReference type="Gene3D" id="2.60.40.1260">
    <property type="entry name" value="Lamin Tail domain"/>
    <property type="match status" value="1"/>
</dbReference>
<evidence type="ECO:0000313" key="3">
    <source>
        <dbReference type="EMBL" id="MYN05042.1"/>
    </source>
</evidence>
<feature type="signal peptide" evidence="1">
    <location>
        <begin position="1"/>
        <end position="23"/>
    </location>
</feature>
<comment type="caution">
    <text evidence="3">The sequence shown here is derived from an EMBL/GenBank/DDBJ whole genome shotgun (WGS) entry which is preliminary data.</text>
</comment>
<dbReference type="CDD" id="cd10283">
    <property type="entry name" value="MnuA_DNase1-like"/>
    <property type="match status" value="1"/>
</dbReference>
<dbReference type="InterPro" id="IPR036691">
    <property type="entry name" value="Endo/exonu/phosph_ase_sf"/>
</dbReference>
<dbReference type="SUPFAM" id="SSF56219">
    <property type="entry name" value="DNase I-like"/>
    <property type="match status" value="1"/>
</dbReference>
<dbReference type="PANTHER" id="PTHR42834:SF1">
    <property type="entry name" value="ENDONUCLEASE_EXONUCLEASE_PHOSPHATASE FAMILY PROTEIN (AFU_ORTHOLOGUE AFUA_3G09210)"/>
    <property type="match status" value="1"/>
</dbReference>
<feature type="domain" description="LTD" evidence="2">
    <location>
        <begin position="13"/>
        <end position="191"/>
    </location>
</feature>
<keyword evidence="4" id="KW-1185">Reference proteome</keyword>
<dbReference type="Pfam" id="PF00932">
    <property type="entry name" value="LTD"/>
    <property type="match status" value="1"/>
</dbReference>
<dbReference type="Proteomes" id="UP000448575">
    <property type="component" value="Unassembled WGS sequence"/>
</dbReference>
<reference evidence="3 4" key="1">
    <citation type="submission" date="2019-12" db="EMBL/GenBank/DDBJ databases">
        <title>Novel species isolated from a subtropical stream in China.</title>
        <authorList>
            <person name="Lu H."/>
        </authorList>
    </citation>
    <scope>NUCLEOTIDE SEQUENCE [LARGE SCALE GENOMIC DNA]</scope>
    <source>
        <strain evidence="3 4">DS3</strain>
    </source>
</reference>
<evidence type="ECO:0000313" key="4">
    <source>
        <dbReference type="Proteomes" id="UP000448575"/>
    </source>
</evidence>
<dbReference type="Pfam" id="PF03372">
    <property type="entry name" value="Exo_endo_phos"/>
    <property type="match status" value="1"/>
</dbReference>